<name>A0A9N9J235_9GLOM</name>
<organism evidence="1 2">
    <name type="scientific">Cetraspora pellucida</name>
    <dbReference type="NCBI Taxonomy" id="1433469"/>
    <lineage>
        <taxon>Eukaryota</taxon>
        <taxon>Fungi</taxon>
        <taxon>Fungi incertae sedis</taxon>
        <taxon>Mucoromycota</taxon>
        <taxon>Glomeromycotina</taxon>
        <taxon>Glomeromycetes</taxon>
        <taxon>Diversisporales</taxon>
        <taxon>Gigasporaceae</taxon>
        <taxon>Cetraspora</taxon>
    </lineage>
</organism>
<feature type="non-terminal residue" evidence="1">
    <location>
        <position position="1"/>
    </location>
</feature>
<comment type="caution">
    <text evidence="1">The sequence shown here is derived from an EMBL/GenBank/DDBJ whole genome shotgun (WGS) entry which is preliminary data.</text>
</comment>
<keyword evidence="2" id="KW-1185">Reference proteome</keyword>
<protein>
    <submittedName>
        <fullName evidence="1">7544_t:CDS:1</fullName>
    </submittedName>
</protein>
<dbReference type="OrthoDB" id="1728974at2759"/>
<dbReference type="Proteomes" id="UP000789759">
    <property type="component" value="Unassembled WGS sequence"/>
</dbReference>
<sequence>KYGLPHLHILLILDLNSKPKTVDDYDAIVLAKIPNKDLHPKAFNTIHQTIMHDSCGSAYPNALCAISFNHLKTVNNIEYSTFKDIYEVLSMLQNDNKLDKCLNEV</sequence>
<dbReference type="AlphaFoldDB" id="A0A9N9J235"/>
<evidence type="ECO:0000313" key="2">
    <source>
        <dbReference type="Proteomes" id="UP000789759"/>
    </source>
</evidence>
<gene>
    <name evidence="1" type="ORF">CPELLU_LOCUS15172</name>
</gene>
<accession>A0A9N9J235</accession>
<reference evidence="1" key="1">
    <citation type="submission" date="2021-06" db="EMBL/GenBank/DDBJ databases">
        <authorList>
            <person name="Kallberg Y."/>
            <person name="Tangrot J."/>
            <person name="Rosling A."/>
        </authorList>
    </citation>
    <scope>NUCLEOTIDE SEQUENCE</scope>
    <source>
        <strain evidence="1">FL966</strain>
    </source>
</reference>
<evidence type="ECO:0000313" key="1">
    <source>
        <dbReference type="EMBL" id="CAG8758794.1"/>
    </source>
</evidence>
<dbReference type="EMBL" id="CAJVQA010019380">
    <property type="protein sequence ID" value="CAG8758794.1"/>
    <property type="molecule type" value="Genomic_DNA"/>
</dbReference>
<proteinExistence type="predicted"/>